<dbReference type="InterPro" id="IPR005712">
    <property type="entry name" value="Ribosomal_uS5_bac-type"/>
</dbReference>
<dbReference type="Proteomes" id="UP000267654">
    <property type="component" value="Unassembled WGS sequence"/>
</dbReference>
<gene>
    <name evidence="7" type="primary">rpsE</name>
    <name evidence="10" type="ORF">DRI96_02215</name>
</gene>
<dbReference type="SUPFAM" id="SSF54211">
    <property type="entry name" value="Ribosomal protein S5 domain 2-like"/>
    <property type="match status" value="1"/>
</dbReference>
<dbReference type="Gene3D" id="3.30.160.20">
    <property type="match status" value="1"/>
</dbReference>
<dbReference type="Pfam" id="PF00333">
    <property type="entry name" value="Ribosomal_S5"/>
    <property type="match status" value="1"/>
</dbReference>
<sequence length="176" mass="19391">MQKEIIEELSEAPEEIGELEERLIRVRRVFTVVKGGRRIGFNALVVVGNKNGWVGLGLGKGRELLLAISKGRREAERNLIQVPIVNDTIPHEVIGKFKASEVLLKPASPGTGVIAGETVRAIVELAGIKNILTKSLRSDNPLNLAKATLMGLKSLRHPQEIFKLRGKGEKIEYRDT</sequence>
<dbReference type="AlphaFoldDB" id="A0A662DID1"/>
<keyword evidence="4 7" id="KW-0689">Ribosomal protein</keyword>
<dbReference type="InterPro" id="IPR018192">
    <property type="entry name" value="Ribosomal_uS5_N_CS"/>
</dbReference>
<organism evidence="10 11">
    <name type="scientific">Aerophobetes bacterium</name>
    <dbReference type="NCBI Taxonomy" id="2030807"/>
    <lineage>
        <taxon>Bacteria</taxon>
        <taxon>Candidatus Aerophobota</taxon>
    </lineage>
</organism>
<dbReference type="GO" id="GO:0003735">
    <property type="term" value="F:structural constituent of ribosome"/>
    <property type="evidence" value="ECO:0007669"/>
    <property type="project" value="UniProtKB-UniRule"/>
</dbReference>
<dbReference type="PROSITE" id="PS00585">
    <property type="entry name" value="RIBOSOMAL_S5"/>
    <property type="match status" value="1"/>
</dbReference>
<dbReference type="InterPro" id="IPR020568">
    <property type="entry name" value="Ribosomal_Su5_D2-typ_SF"/>
</dbReference>
<dbReference type="InterPro" id="IPR000851">
    <property type="entry name" value="Ribosomal_uS5"/>
</dbReference>
<comment type="subunit">
    <text evidence="7">Part of the 30S ribosomal subunit. Contacts proteins S4 and S8.</text>
</comment>
<comment type="function">
    <text evidence="7">With S4 and S12 plays an important role in translational accuracy.</text>
</comment>
<comment type="caution">
    <text evidence="10">The sequence shown here is derived from an EMBL/GenBank/DDBJ whole genome shotgun (WGS) entry which is preliminary data.</text>
</comment>
<evidence type="ECO:0000256" key="2">
    <source>
        <dbReference type="ARBA" id="ARBA00022730"/>
    </source>
</evidence>
<dbReference type="GO" id="GO:0019843">
    <property type="term" value="F:rRNA binding"/>
    <property type="evidence" value="ECO:0007669"/>
    <property type="project" value="UniProtKB-UniRule"/>
</dbReference>
<dbReference type="NCBIfam" id="TIGR01021">
    <property type="entry name" value="rpsE_bact"/>
    <property type="match status" value="1"/>
</dbReference>
<keyword evidence="2 7" id="KW-0699">rRNA-binding</keyword>
<dbReference type="FunFam" id="3.30.230.10:FF:000002">
    <property type="entry name" value="30S ribosomal protein S5"/>
    <property type="match status" value="1"/>
</dbReference>
<dbReference type="PANTHER" id="PTHR48277">
    <property type="entry name" value="MITOCHONDRIAL RIBOSOMAL PROTEIN S5"/>
    <property type="match status" value="1"/>
</dbReference>
<dbReference type="GO" id="GO:0015935">
    <property type="term" value="C:small ribosomal subunit"/>
    <property type="evidence" value="ECO:0007669"/>
    <property type="project" value="InterPro"/>
</dbReference>
<comment type="function">
    <text evidence="7">Located at the back of the 30S subunit body where it stabilizes the conformation of the head with respect to the body.</text>
</comment>
<evidence type="ECO:0000313" key="10">
    <source>
        <dbReference type="EMBL" id="RLE13922.1"/>
    </source>
</evidence>
<dbReference type="Pfam" id="PF03719">
    <property type="entry name" value="Ribosomal_S5_C"/>
    <property type="match status" value="1"/>
</dbReference>
<dbReference type="EMBL" id="QMQB01000062">
    <property type="protein sequence ID" value="RLE13922.1"/>
    <property type="molecule type" value="Genomic_DNA"/>
</dbReference>
<reference evidence="10 11" key="1">
    <citation type="submission" date="2018-06" db="EMBL/GenBank/DDBJ databases">
        <title>Extensive metabolic versatility and redundancy in microbially diverse, dynamic hydrothermal sediments.</title>
        <authorList>
            <person name="Dombrowski N."/>
            <person name="Teske A."/>
            <person name="Baker B.J."/>
        </authorList>
    </citation>
    <scope>NUCLEOTIDE SEQUENCE [LARGE SCALE GENOMIC DNA]</scope>
    <source>
        <strain evidence="10">B19_G9</strain>
    </source>
</reference>
<evidence type="ECO:0000259" key="9">
    <source>
        <dbReference type="PROSITE" id="PS50881"/>
    </source>
</evidence>
<comment type="domain">
    <text evidence="7">The N-terminal domain interacts with the head of the 30S subunit; the C-terminal domain interacts with the body and contacts protein S4. The interaction surface between S4 and S5 is involved in control of translational fidelity.</text>
</comment>
<keyword evidence="3 7" id="KW-0694">RNA-binding</keyword>
<dbReference type="GO" id="GO:0006412">
    <property type="term" value="P:translation"/>
    <property type="evidence" value="ECO:0007669"/>
    <property type="project" value="UniProtKB-UniRule"/>
</dbReference>
<dbReference type="Gene3D" id="3.30.230.10">
    <property type="match status" value="1"/>
</dbReference>
<evidence type="ECO:0000256" key="3">
    <source>
        <dbReference type="ARBA" id="ARBA00022884"/>
    </source>
</evidence>
<accession>A0A662DID1</accession>
<dbReference type="InterPro" id="IPR013810">
    <property type="entry name" value="Ribosomal_uS5_N"/>
</dbReference>
<evidence type="ECO:0000313" key="11">
    <source>
        <dbReference type="Proteomes" id="UP000267654"/>
    </source>
</evidence>
<dbReference type="SUPFAM" id="SSF54768">
    <property type="entry name" value="dsRNA-binding domain-like"/>
    <property type="match status" value="1"/>
</dbReference>
<evidence type="ECO:0000256" key="6">
    <source>
        <dbReference type="ARBA" id="ARBA00035255"/>
    </source>
</evidence>
<evidence type="ECO:0000256" key="1">
    <source>
        <dbReference type="ARBA" id="ARBA00008945"/>
    </source>
</evidence>
<evidence type="ECO:0000256" key="5">
    <source>
        <dbReference type="ARBA" id="ARBA00023274"/>
    </source>
</evidence>
<evidence type="ECO:0000256" key="7">
    <source>
        <dbReference type="HAMAP-Rule" id="MF_01307"/>
    </source>
</evidence>
<protein>
    <recommendedName>
        <fullName evidence="6 7">Small ribosomal subunit protein uS5</fullName>
    </recommendedName>
</protein>
<evidence type="ECO:0000256" key="8">
    <source>
        <dbReference type="RuleBase" id="RU003823"/>
    </source>
</evidence>
<dbReference type="GO" id="GO:0005737">
    <property type="term" value="C:cytoplasm"/>
    <property type="evidence" value="ECO:0007669"/>
    <property type="project" value="UniProtKB-ARBA"/>
</dbReference>
<comment type="similarity">
    <text evidence="1 7 8">Belongs to the universal ribosomal protein uS5 family.</text>
</comment>
<dbReference type="InterPro" id="IPR005324">
    <property type="entry name" value="Ribosomal_uS5_C"/>
</dbReference>
<dbReference type="InterPro" id="IPR014721">
    <property type="entry name" value="Ribsml_uS5_D2-typ_fold_subgr"/>
</dbReference>
<dbReference type="PANTHER" id="PTHR48277:SF1">
    <property type="entry name" value="MITOCHONDRIAL RIBOSOMAL PROTEIN S5"/>
    <property type="match status" value="1"/>
</dbReference>
<keyword evidence="5 7" id="KW-0687">Ribonucleoprotein</keyword>
<proteinExistence type="inferred from homology"/>
<dbReference type="PROSITE" id="PS50881">
    <property type="entry name" value="S5_DSRBD"/>
    <property type="match status" value="1"/>
</dbReference>
<evidence type="ECO:0000256" key="4">
    <source>
        <dbReference type="ARBA" id="ARBA00022980"/>
    </source>
</evidence>
<feature type="domain" description="S5 DRBM" evidence="9">
    <location>
        <begin position="19"/>
        <end position="82"/>
    </location>
</feature>
<dbReference type="HAMAP" id="MF_01307_B">
    <property type="entry name" value="Ribosomal_uS5_B"/>
    <property type="match status" value="1"/>
</dbReference>
<name>A0A662DID1_UNCAE</name>